<dbReference type="GO" id="GO:0008233">
    <property type="term" value="F:peptidase activity"/>
    <property type="evidence" value="ECO:0007669"/>
    <property type="project" value="UniProtKB-KW"/>
</dbReference>
<dbReference type="NCBIfam" id="NF005914">
    <property type="entry name" value="PRK07907.1"/>
    <property type="match status" value="1"/>
</dbReference>
<accession>A0A239VNQ9</accession>
<dbReference type="Gene3D" id="3.30.70.360">
    <property type="match status" value="1"/>
</dbReference>
<name>A0A239VNQ9_9MICO</name>
<dbReference type="InterPro" id="IPR051458">
    <property type="entry name" value="Cyt/Met_Dipeptidase"/>
</dbReference>
<evidence type="ECO:0000313" key="5">
    <source>
        <dbReference type="EMBL" id="SNV23887.1"/>
    </source>
</evidence>
<evidence type="ECO:0000256" key="2">
    <source>
        <dbReference type="ARBA" id="ARBA00022723"/>
    </source>
</evidence>
<dbReference type="AlphaFoldDB" id="A0A239VNQ9"/>
<dbReference type="KEGG" id="dco:SAMEA4475696_1925"/>
<evidence type="ECO:0000313" key="6">
    <source>
        <dbReference type="Proteomes" id="UP000242637"/>
    </source>
</evidence>
<reference evidence="5 6" key="1">
    <citation type="submission" date="2017-06" db="EMBL/GenBank/DDBJ databases">
        <authorList>
            <consortium name="Pathogen Informatics"/>
        </authorList>
    </citation>
    <scope>NUCLEOTIDE SEQUENCE [LARGE SCALE GENOMIC DNA]</scope>
    <source>
        <strain evidence="5 6">NCTC13039</strain>
    </source>
</reference>
<keyword evidence="1" id="KW-0645">Protease</keyword>
<dbReference type="Proteomes" id="UP000242637">
    <property type="component" value="Chromosome 1"/>
</dbReference>
<dbReference type="EMBL" id="LT906453">
    <property type="protein sequence ID" value="SNV23887.1"/>
    <property type="molecule type" value="Genomic_DNA"/>
</dbReference>
<dbReference type="PANTHER" id="PTHR43270:SF12">
    <property type="entry name" value="SUCCINYL-DIAMINOPIMELATE DESUCCINYLASE"/>
    <property type="match status" value="1"/>
</dbReference>
<dbReference type="PANTHER" id="PTHR43270">
    <property type="entry name" value="BETA-ALA-HIS DIPEPTIDASE"/>
    <property type="match status" value="1"/>
</dbReference>
<dbReference type="InterPro" id="IPR011650">
    <property type="entry name" value="Peptidase_M20_dimer"/>
</dbReference>
<dbReference type="GeneID" id="63460109"/>
<dbReference type="OrthoDB" id="9761532at2"/>
<dbReference type="Gene3D" id="3.40.630.10">
    <property type="entry name" value="Zn peptidases"/>
    <property type="match status" value="1"/>
</dbReference>
<dbReference type="InterPro" id="IPR002933">
    <property type="entry name" value="Peptidase_M20"/>
</dbReference>
<keyword evidence="3 5" id="KW-0378">Hydrolase</keyword>
<evidence type="ECO:0000259" key="4">
    <source>
        <dbReference type="Pfam" id="PF07687"/>
    </source>
</evidence>
<sequence>MTDTEALRTKIADLMPGVLEDLMALARIPSVSALPEHDKDVQASAEAVAELLRAEGAEVKVVAEGGKPAVIGRVAGPAPVDGKRPARVLLYAHHDVQPAGVESQWASAPFEPQQRGERLYGRGTADDKAGVMAHLAALRAFGGKPPVEVIVFVEGEEESGSPSLPALLDKYRDELECDVIVLADSSNWAVGTPALTTSLRGNVRLKVTLSTLAHGLHSGMFGGVVPDAITTMCRLLGTLHNADGSVAVPGLVSEETSGVDYTAEEIRRDSSVLDGVELIGKGTFASRLWLQPTVTVVGFDAPAVEGAANLLSPSCSALLSVRIAPAQDADAAAAAVTKFLQDNAPWGAQVEVEVEDAAPGSALPASGPIVDAARSALRSSWGTEPVDAGIGGSIPFVAQFNDTFPEAVVLVTGVEDPDTRAHSTDEGLHLGDFEHACVAEALMFEKIAQVWKS</sequence>
<evidence type="ECO:0000256" key="1">
    <source>
        <dbReference type="ARBA" id="ARBA00022670"/>
    </source>
</evidence>
<dbReference type="GO" id="GO:0009014">
    <property type="term" value="F:succinyl-diaminopimelate desuccinylase activity"/>
    <property type="evidence" value="ECO:0007669"/>
    <property type="project" value="UniProtKB-EC"/>
</dbReference>
<protein>
    <submittedName>
        <fullName evidence="5">Succinyl-diaminopimelate desuccinylase</fullName>
        <ecNumber evidence="5">3.5.1.18</ecNumber>
    </submittedName>
</protein>
<feature type="domain" description="Peptidase M20 dimerisation" evidence="4">
    <location>
        <begin position="198"/>
        <end position="347"/>
    </location>
</feature>
<keyword evidence="2" id="KW-0479">Metal-binding</keyword>
<proteinExistence type="predicted"/>
<dbReference type="GO" id="GO:0006508">
    <property type="term" value="P:proteolysis"/>
    <property type="evidence" value="ECO:0007669"/>
    <property type="project" value="UniProtKB-KW"/>
</dbReference>
<dbReference type="RefSeq" id="WP_028326434.1">
    <property type="nucleotide sequence ID" value="NZ_LT906453.1"/>
</dbReference>
<evidence type="ECO:0000256" key="3">
    <source>
        <dbReference type="ARBA" id="ARBA00022801"/>
    </source>
</evidence>
<dbReference type="SUPFAM" id="SSF53187">
    <property type="entry name" value="Zn-dependent exopeptidases"/>
    <property type="match status" value="1"/>
</dbReference>
<dbReference type="EC" id="3.5.1.18" evidence="5"/>
<organism evidence="5 6">
    <name type="scientific">Dermatophilus congolensis</name>
    <dbReference type="NCBI Taxonomy" id="1863"/>
    <lineage>
        <taxon>Bacteria</taxon>
        <taxon>Bacillati</taxon>
        <taxon>Actinomycetota</taxon>
        <taxon>Actinomycetes</taxon>
        <taxon>Micrococcales</taxon>
        <taxon>Dermatophilaceae</taxon>
        <taxon>Dermatophilus</taxon>
    </lineage>
</organism>
<dbReference type="Pfam" id="PF01546">
    <property type="entry name" value="Peptidase_M20"/>
    <property type="match status" value="1"/>
</dbReference>
<dbReference type="Pfam" id="PF07687">
    <property type="entry name" value="M20_dimer"/>
    <property type="match status" value="1"/>
</dbReference>
<keyword evidence="6" id="KW-1185">Reference proteome</keyword>
<dbReference type="GO" id="GO:0046872">
    <property type="term" value="F:metal ion binding"/>
    <property type="evidence" value="ECO:0007669"/>
    <property type="project" value="UniProtKB-KW"/>
</dbReference>
<dbReference type="STRING" id="1121387.GCA_000429885_00295"/>
<gene>
    <name evidence="5" type="primary">dapE_1</name>
    <name evidence="5" type="ORF">SAMEA4475696_01925</name>
</gene>